<name>E2ANP4_CAMFO</name>
<sequence>MVEVEEEKEEEKRRERRSRTGAGSEHYTGWRVLHAFGNPARGLTPGQKRENYLIANNINLDIDRIGSRLIRHVIQQGNNSSETRRREARPGGELSIKTSRFSVGLHRGMSGSRRSLMVCLDSPSSEEGSCIFQDPARLRGRTFRHDLQKASWKVLDEDPARFTEDKLYYREGYCTRQS</sequence>
<evidence type="ECO:0000313" key="2">
    <source>
        <dbReference type="EMBL" id="EFN64945.1"/>
    </source>
</evidence>
<dbReference type="AlphaFoldDB" id="E2ANP4"/>
<dbReference type="Proteomes" id="UP000000311">
    <property type="component" value="Unassembled WGS sequence"/>
</dbReference>
<evidence type="ECO:0000313" key="3">
    <source>
        <dbReference type="Proteomes" id="UP000000311"/>
    </source>
</evidence>
<reference evidence="2 3" key="1">
    <citation type="journal article" date="2010" name="Science">
        <title>Genomic comparison of the ants Camponotus floridanus and Harpegnathos saltator.</title>
        <authorList>
            <person name="Bonasio R."/>
            <person name="Zhang G."/>
            <person name="Ye C."/>
            <person name="Mutti N.S."/>
            <person name="Fang X."/>
            <person name="Qin N."/>
            <person name="Donahue G."/>
            <person name="Yang P."/>
            <person name="Li Q."/>
            <person name="Li C."/>
            <person name="Zhang P."/>
            <person name="Huang Z."/>
            <person name="Berger S.L."/>
            <person name="Reinberg D."/>
            <person name="Wang J."/>
            <person name="Liebig J."/>
        </authorList>
    </citation>
    <scope>NUCLEOTIDE SEQUENCE [LARGE SCALE GENOMIC DNA]</scope>
    <source>
        <strain evidence="3">C129</strain>
    </source>
</reference>
<gene>
    <name evidence="2" type="ORF">EAG_09758</name>
</gene>
<proteinExistence type="predicted"/>
<protein>
    <submittedName>
        <fullName evidence="2">Uncharacterized protein</fullName>
    </submittedName>
</protein>
<keyword evidence="3" id="KW-1185">Reference proteome</keyword>
<accession>E2ANP4</accession>
<feature type="region of interest" description="Disordered" evidence="1">
    <location>
        <begin position="1"/>
        <end position="23"/>
    </location>
</feature>
<dbReference type="EMBL" id="GL441289">
    <property type="protein sequence ID" value="EFN64945.1"/>
    <property type="molecule type" value="Genomic_DNA"/>
</dbReference>
<dbReference type="InParanoid" id="E2ANP4"/>
<evidence type="ECO:0000256" key="1">
    <source>
        <dbReference type="SAM" id="MobiDB-lite"/>
    </source>
</evidence>
<organism evidence="3">
    <name type="scientific">Camponotus floridanus</name>
    <name type="common">Florida carpenter ant</name>
    <dbReference type="NCBI Taxonomy" id="104421"/>
    <lineage>
        <taxon>Eukaryota</taxon>
        <taxon>Metazoa</taxon>
        <taxon>Ecdysozoa</taxon>
        <taxon>Arthropoda</taxon>
        <taxon>Hexapoda</taxon>
        <taxon>Insecta</taxon>
        <taxon>Pterygota</taxon>
        <taxon>Neoptera</taxon>
        <taxon>Endopterygota</taxon>
        <taxon>Hymenoptera</taxon>
        <taxon>Apocrita</taxon>
        <taxon>Aculeata</taxon>
        <taxon>Formicoidea</taxon>
        <taxon>Formicidae</taxon>
        <taxon>Formicinae</taxon>
        <taxon>Camponotus</taxon>
    </lineage>
</organism>